<keyword evidence="1 3" id="KW-0853">WD repeat</keyword>
<proteinExistence type="predicted"/>
<comment type="caution">
    <text evidence="6">The sequence shown here is derived from an EMBL/GenBank/DDBJ whole genome shotgun (WGS) entry which is preliminary data.</text>
</comment>
<feature type="compositionally biased region" description="Polar residues" evidence="4">
    <location>
        <begin position="246"/>
        <end position="255"/>
    </location>
</feature>
<sequence>MDPLSITATCIGLVATVSKVSIQISGFVREVRDARGDLDAVSRELTSLKSVLEILAKDAENPTGGGFPGSLVTQISGILTNCDGVLAQIQASLRKYAGGGVRKGMKWSLQGKDDMNKLRISLEAHKSALDLALDTIAMHMAREIKGDTEELRYDTAAIKDNLARVLAEISMLRARLPQDDRTQGEPSFTLQRYLDDLSTYAESCCDLSDEESENKVDVDTHQAYEPSLSVLAEEEQAEPCARDESSSYSQTPGGSYKTCSATGAARKTLKGHSGPVLAVAFSPDGKLIASASEDKTIRLWDSATGDLHCVLGGHSRLFFLKWGQICDSWGGDLFQGTFKSHLGKIRAVTFSPDGFGTLQQELYMACLKAIGVRSGL</sequence>
<dbReference type="Pfam" id="PF17111">
    <property type="entry name" value="PigL_N"/>
    <property type="match status" value="1"/>
</dbReference>
<evidence type="ECO:0000256" key="4">
    <source>
        <dbReference type="SAM" id="MobiDB-lite"/>
    </source>
</evidence>
<protein>
    <submittedName>
        <fullName evidence="6">WD40/YVTN repeat-like-containing domain protein</fullName>
    </submittedName>
</protein>
<keyword evidence="2" id="KW-0677">Repeat</keyword>
<evidence type="ECO:0000313" key="6">
    <source>
        <dbReference type="EMBL" id="KID83863.1"/>
    </source>
</evidence>
<dbReference type="PROSITE" id="PS50082">
    <property type="entry name" value="WD_REPEATS_2"/>
    <property type="match status" value="1"/>
</dbReference>
<evidence type="ECO:0000256" key="3">
    <source>
        <dbReference type="PROSITE-ProRule" id="PRU00221"/>
    </source>
</evidence>
<dbReference type="PANTHER" id="PTHR44129">
    <property type="entry name" value="WD REPEAT-CONTAINING PROTEIN POP1"/>
    <property type="match status" value="1"/>
</dbReference>
<dbReference type="Proteomes" id="UP000031192">
    <property type="component" value="Unassembled WGS sequence"/>
</dbReference>
<dbReference type="InterPro" id="IPR015943">
    <property type="entry name" value="WD40/YVTN_repeat-like_dom_sf"/>
</dbReference>
<keyword evidence="7" id="KW-1185">Reference proteome</keyword>
<dbReference type="SUPFAM" id="SSF50978">
    <property type="entry name" value="WD40 repeat-like"/>
    <property type="match status" value="1"/>
</dbReference>
<dbReference type="Gene3D" id="2.130.10.10">
    <property type="entry name" value="YVTN repeat-like/Quinoprotein amine dehydrogenase"/>
    <property type="match status" value="1"/>
</dbReference>
<evidence type="ECO:0000256" key="1">
    <source>
        <dbReference type="ARBA" id="ARBA00022574"/>
    </source>
</evidence>
<evidence type="ECO:0000256" key="2">
    <source>
        <dbReference type="ARBA" id="ARBA00022737"/>
    </source>
</evidence>
<dbReference type="EMBL" id="AZNH01000051">
    <property type="protein sequence ID" value="KID83863.1"/>
    <property type="molecule type" value="Genomic_DNA"/>
</dbReference>
<dbReference type="InterPro" id="IPR031348">
    <property type="entry name" value="PigL_N"/>
</dbReference>
<dbReference type="HOGENOM" id="CLU_735838_0_0_1"/>
<evidence type="ECO:0000313" key="7">
    <source>
        <dbReference type="Proteomes" id="UP000031192"/>
    </source>
</evidence>
<feature type="repeat" description="WD" evidence="3">
    <location>
        <begin position="269"/>
        <end position="301"/>
    </location>
</feature>
<organism evidence="6 7">
    <name type="scientific">Metarhizium guizhouense (strain ARSEF 977)</name>
    <dbReference type="NCBI Taxonomy" id="1276136"/>
    <lineage>
        <taxon>Eukaryota</taxon>
        <taxon>Fungi</taxon>
        <taxon>Dikarya</taxon>
        <taxon>Ascomycota</taxon>
        <taxon>Pezizomycotina</taxon>
        <taxon>Sordariomycetes</taxon>
        <taxon>Hypocreomycetidae</taxon>
        <taxon>Hypocreales</taxon>
        <taxon>Clavicipitaceae</taxon>
        <taxon>Metarhizium</taxon>
    </lineage>
</organism>
<dbReference type="InterPro" id="IPR001680">
    <property type="entry name" value="WD40_rpt"/>
</dbReference>
<dbReference type="InterPro" id="IPR036322">
    <property type="entry name" value="WD40_repeat_dom_sf"/>
</dbReference>
<name>A0A0B4GMP0_METGA</name>
<dbReference type="PROSITE" id="PS50294">
    <property type="entry name" value="WD_REPEATS_REGION"/>
    <property type="match status" value="1"/>
</dbReference>
<gene>
    <name evidence="6" type="ORF">MGU_08835</name>
</gene>
<dbReference type="SMART" id="SM00320">
    <property type="entry name" value="WD40"/>
    <property type="match status" value="1"/>
</dbReference>
<dbReference type="AlphaFoldDB" id="A0A0B4GMP0"/>
<reference evidence="6 7" key="1">
    <citation type="journal article" date="2014" name="Proc. Natl. Acad. Sci. U.S.A.">
        <title>Trajectory and genomic determinants of fungal-pathogen speciation and host adaptation.</title>
        <authorList>
            <person name="Hu X."/>
            <person name="Xiao G."/>
            <person name="Zheng P."/>
            <person name="Shang Y."/>
            <person name="Su Y."/>
            <person name="Zhang X."/>
            <person name="Liu X."/>
            <person name="Zhan S."/>
            <person name="St Leger R.J."/>
            <person name="Wang C."/>
        </authorList>
    </citation>
    <scope>NUCLEOTIDE SEQUENCE [LARGE SCALE GENOMIC DNA]</scope>
    <source>
        <strain evidence="6 7">ARSEF 977</strain>
    </source>
</reference>
<accession>A0A0B4GMP0</accession>
<feature type="domain" description="Azaphilone pigments biosynthesis cluster protein L N-terminal" evidence="5">
    <location>
        <begin position="1"/>
        <end position="180"/>
    </location>
</feature>
<evidence type="ECO:0000259" key="5">
    <source>
        <dbReference type="Pfam" id="PF17111"/>
    </source>
</evidence>
<feature type="region of interest" description="Disordered" evidence="4">
    <location>
        <begin position="233"/>
        <end position="255"/>
    </location>
</feature>
<dbReference type="InterPro" id="IPR050349">
    <property type="entry name" value="WD_LIS1/nudF_dynein_reg"/>
</dbReference>
<dbReference type="Pfam" id="PF00400">
    <property type="entry name" value="WD40"/>
    <property type="match status" value="1"/>
</dbReference>